<dbReference type="SUPFAM" id="SSF52540">
    <property type="entry name" value="P-loop containing nucleoside triphosphate hydrolases"/>
    <property type="match status" value="1"/>
</dbReference>
<keyword evidence="2" id="KW-1003">Cell membrane</keyword>
<keyword evidence="10" id="KW-1185">Reference proteome</keyword>
<dbReference type="NCBIfam" id="TIGR02315">
    <property type="entry name" value="ABC_phnC"/>
    <property type="match status" value="1"/>
</dbReference>
<evidence type="ECO:0000256" key="6">
    <source>
        <dbReference type="ARBA" id="ARBA00023136"/>
    </source>
</evidence>
<dbReference type="PROSITE" id="PS00211">
    <property type="entry name" value="ABC_TRANSPORTER_1"/>
    <property type="match status" value="1"/>
</dbReference>
<dbReference type="Pfam" id="PF00005">
    <property type="entry name" value="ABC_tran"/>
    <property type="match status" value="1"/>
</dbReference>
<evidence type="ECO:0000313" key="10">
    <source>
        <dbReference type="Proteomes" id="UP000095607"/>
    </source>
</evidence>
<keyword evidence="4 9" id="KW-0067">ATP-binding</keyword>
<dbReference type="CDD" id="cd03256">
    <property type="entry name" value="ABC_PhnC_transporter"/>
    <property type="match status" value="1"/>
</dbReference>
<dbReference type="InterPro" id="IPR027417">
    <property type="entry name" value="P-loop_NTPase"/>
</dbReference>
<evidence type="ECO:0000256" key="5">
    <source>
        <dbReference type="ARBA" id="ARBA00022967"/>
    </source>
</evidence>
<evidence type="ECO:0000256" key="7">
    <source>
        <dbReference type="SAM" id="MobiDB-lite"/>
    </source>
</evidence>
<dbReference type="EMBL" id="CP017420">
    <property type="protein sequence ID" value="AOV02047.1"/>
    <property type="molecule type" value="Genomic_DNA"/>
</dbReference>
<sequence>MIRIRQLRKSYGSNHVLHGIDLDVQPGEFVVMLGLSGAGKSTLLRCMNGLARADSGTLEVGGMDLMLGGGRHSRRELARHVAMVFQHHNLVPRLSVRKNVLTGRLGQTGTLASVLQLFRESDIRLADQCLERVGLAHKALERTEALSGGQMQRVGIARALAQQPQVILADEPVASLDPKTARSVLQYLRDATRELGIAVVCNLHQVDYAREFGDRVLGLAQGRMVYDGSPQALDEAALQAIYHAQPTAGQGAGQGSGQGAEPDTPPGTQAIGPAGLHAQAPVPASWMRAGAPAGGL</sequence>
<dbReference type="InterPro" id="IPR050086">
    <property type="entry name" value="MetN_ABC_transporter-like"/>
</dbReference>
<keyword evidence="6" id="KW-0472">Membrane</keyword>
<dbReference type="SMART" id="SM00382">
    <property type="entry name" value="AAA"/>
    <property type="match status" value="1"/>
</dbReference>
<reference evidence="9 10" key="1">
    <citation type="submission" date="2016-09" db="EMBL/GenBank/DDBJ databases">
        <title>Complete genome sequence of Deltia acidovorans CM13 isolated from murine proximal colonic tissue.</title>
        <authorList>
            <person name="Saffarian A."/>
        </authorList>
    </citation>
    <scope>NUCLEOTIDE SEQUENCE [LARGE SCALE GENOMIC DNA]</scope>
    <source>
        <strain evidence="9 10">CM13</strain>
    </source>
</reference>
<protein>
    <submittedName>
        <fullName evidence="9">Phosphonate ABC transporter ATP-binding protein</fullName>
    </submittedName>
</protein>
<dbReference type="RefSeq" id="WP_046240398.1">
    <property type="nucleotide sequence ID" value="NZ_CBCSDN010000005.1"/>
</dbReference>
<dbReference type="InterPro" id="IPR003439">
    <property type="entry name" value="ABC_transporter-like_ATP-bd"/>
</dbReference>
<evidence type="ECO:0000259" key="8">
    <source>
        <dbReference type="PROSITE" id="PS50893"/>
    </source>
</evidence>
<feature type="domain" description="ABC transporter" evidence="8">
    <location>
        <begin position="2"/>
        <end position="246"/>
    </location>
</feature>
<name>A0ABN4SI97_9BURK</name>
<evidence type="ECO:0000256" key="1">
    <source>
        <dbReference type="ARBA" id="ARBA00022448"/>
    </source>
</evidence>
<keyword evidence="1" id="KW-0813">Transport</keyword>
<dbReference type="InterPro" id="IPR017871">
    <property type="entry name" value="ABC_transporter-like_CS"/>
</dbReference>
<keyword evidence="3" id="KW-0547">Nucleotide-binding</keyword>
<dbReference type="Proteomes" id="UP000095607">
    <property type="component" value="Chromosome"/>
</dbReference>
<dbReference type="PANTHER" id="PTHR43166:SF6">
    <property type="entry name" value="PHOSPHONATES IMPORT ATP-BINDING PROTEIN PHNC"/>
    <property type="match status" value="1"/>
</dbReference>
<organism evidence="9 10">
    <name type="scientific">Delftia tsuruhatensis</name>
    <dbReference type="NCBI Taxonomy" id="180282"/>
    <lineage>
        <taxon>Bacteria</taxon>
        <taxon>Pseudomonadati</taxon>
        <taxon>Pseudomonadota</taxon>
        <taxon>Betaproteobacteria</taxon>
        <taxon>Burkholderiales</taxon>
        <taxon>Comamonadaceae</taxon>
        <taxon>Delftia</taxon>
    </lineage>
</organism>
<evidence type="ECO:0000256" key="4">
    <source>
        <dbReference type="ARBA" id="ARBA00022840"/>
    </source>
</evidence>
<keyword evidence="5" id="KW-1278">Translocase</keyword>
<evidence type="ECO:0000256" key="3">
    <source>
        <dbReference type="ARBA" id="ARBA00022741"/>
    </source>
</evidence>
<evidence type="ECO:0000313" key="9">
    <source>
        <dbReference type="EMBL" id="AOV02047.1"/>
    </source>
</evidence>
<dbReference type="InterPro" id="IPR012693">
    <property type="entry name" value="ABC_transpr_PhnC"/>
</dbReference>
<accession>A0ABN4SI97</accession>
<dbReference type="PROSITE" id="PS50893">
    <property type="entry name" value="ABC_TRANSPORTER_2"/>
    <property type="match status" value="1"/>
</dbReference>
<proteinExistence type="predicted"/>
<gene>
    <name evidence="9" type="ORF">BI380_12205</name>
</gene>
<dbReference type="GO" id="GO:0005524">
    <property type="term" value="F:ATP binding"/>
    <property type="evidence" value="ECO:0007669"/>
    <property type="project" value="UniProtKB-KW"/>
</dbReference>
<evidence type="ECO:0000256" key="2">
    <source>
        <dbReference type="ARBA" id="ARBA00022475"/>
    </source>
</evidence>
<dbReference type="Gene3D" id="3.40.50.300">
    <property type="entry name" value="P-loop containing nucleotide triphosphate hydrolases"/>
    <property type="match status" value="1"/>
</dbReference>
<dbReference type="PANTHER" id="PTHR43166">
    <property type="entry name" value="AMINO ACID IMPORT ATP-BINDING PROTEIN"/>
    <property type="match status" value="1"/>
</dbReference>
<dbReference type="InterPro" id="IPR003593">
    <property type="entry name" value="AAA+_ATPase"/>
</dbReference>
<feature type="region of interest" description="Disordered" evidence="7">
    <location>
        <begin position="247"/>
        <end position="275"/>
    </location>
</feature>